<dbReference type="PANTHER" id="PTHR39518:SF2">
    <property type="entry name" value="UPF0215 PROTEIN MJ1150"/>
    <property type="match status" value="1"/>
</dbReference>
<dbReference type="GeneID" id="68856569"/>
<dbReference type="Pfam" id="PF01949">
    <property type="entry name" value="Endo_dU"/>
    <property type="match status" value="1"/>
</dbReference>
<dbReference type="AlphaFoldDB" id="A0A897N848"/>
<keyword evidence="2" id="KW-0540">Nuclease</keyword>
<dbReference type="Proteomes" id="UP000663525">
    <property type="component" value="Chromosome"/>
</dbReference>
<reference evidence="2" key="1">
    <citation type="submission" date="2020-11" db="EMBL/GenBank/DDBJ databases">
        <title>Carbohydrate-dependent, anaerobic sulfur respiration: A novel catabolism in halophilic archaea.</title>
        <authorList>
            <person name="Sorokin D.Y."/>
            <person name="Messina E."/>
            <person name="Smedile F."/>
            <person name="La Cono V."/>
            <person name="Hallsworth J.E."/>
            <person name="Yakimov M.M."/>
        </authorList>
    </citation>
    <scope>NUCLEOTIDE SEQUENCE</scope>
    <source>
        <strain evidence="2">HSR12-1</strain>
    </source>
</reference>
<dbReference type="RefSeq" id="WP_229113782.1">
    <property type="nucleotide sequence ID" value="NZ_CP064787.1"/>
</dbReference>
<keyword evidence="2" id="KW-0255">Endonuclease</keyword>
<proteinExistence type="inferred from homology"/>
<gene>
    <name evidence="2" type="ORF">HSR121_3035</name>
</gene>
<dbReference type="InterPro" id="IPR002802">
    <property type="entry name" value="Endo_dU"/>
</dbReference>
<name>A0A897N848_9EURY</name>
<dbReference type="PIRSF" id="PIRSF006380">
    <property type="entry name" value="UCP006380"/>
    <property type="match status" value="1"/>
</dbReference>
<protein>
    <recommendedName>
        <fullName evidence="1">UPF0215 protein HSR121_3035</fullName>
    </recommendedName>
</protein>
<sequence>MKSGVRVLGVAESYRGATSTLAGAVVRADRVVDGFVFGQCTVGGSDATPSVIELFDRLDRPDVRYVLLSGIAPAWYNLLDLHAIAEAVDRPVLSVSFEDSEGLEPALRDAFDGEALVRRLETYRDQPPRRAVDLDGETVYVRAVGCSGSEADRIVRAFTPEGGRPEPLRVAREAARAAAAFRRNCER</sequence>
<dbReference type="PANTHER" id="PTHR39518">
    <property type="entry name" value="UPF0215 PROTEIN MJ1150"/>
    <property type="match status" value="1"/>
</dbReference>
<evidence type="ECO:0000313" key="2">
    <source>
        <dbReference type="EMBL" id="QSG07345.1"/>
    </source>
</evidence>
<accession>A0A897N848</accession>
<organism evidence="2 3">
    <name type="scientific">Halapricum desulfuricans</name>
    <dbReference type="NCBI Taxonomy" id="2841257"/>
    <lineage>
        <taxon>Archaea</taxon>
        <taxon>Methanobacteriati</taxon>
        <taxon>Methanobacteriota</taxon>
        <taxon>Stenosarchaea group</taxon>
        <taxon>Halobacteria</taxon>
        <taxon>Halobacteriales</taxon>
        <taxon>Haloarculaceae</taxon>
        <taxon>Halapricum</taxon>
    </lineage>
</organism>
<evidence type="ECO:0000313" key="3">
    <source>
        <dbReference type="Proteomes" id="UP000663525"/>
    </source>
</evidence>
<evidence type="ECO:0000256" key="1">
    <source>
        <dbReference type="HAMAP-Rule" id="MF_00582"/>
    </source>
</evidence>
<dbReference type="GO" id="GO:0004519">
    <property type="term" value="F:endonuclease activity"/>
    <property type="evidence" value="ECO:0007669"/>
    <property type="project" value="UniProtKB-KW"/>
</dbReference>
<keyword evidence="2" id="KW-0378">Hydrolase</keyword>
<dbReference type="HAMAP" id="MF_00582">
    <property type="entry name" value="UPF0215"/>
    <property type="match status" value="1"/>
</dbReference>
<dbReference type="EMBL" id="CP064787">
    <property type="protein sequence ID" value="QSG07345.1"/>
    <property type="molecule type" value="Genomic_DNA"/>
</dbReference>
<dbReference type="Gene3D" id="3.30.2170.10">
    <property type="entry name" value="archaeoglobus fulgidus dsm 4304 superfamily"/>
    <property type="match status" value="1"/>
</dbReference>
<comment type="similarity">
    <text evidence="1">Belongs to the UPF0215 family.</text>
</comment>